<keyword evidence="3" id="KW-1185">Reference proteome</keyword>
<dbReference type="Proteomes" id="UP000824596">
    <property type="component" value="Unassembled WGS sequence"/>
</dbReference>
<evidence type="ECO:0000313" key="3">
    <source>
        <dbReference type="Proteomes" id="UP000824596"/>
    </source>
</evidence>
<dbReference type="GeneID" id="68351099"/>
<dbReference type="EMBL" id="JAIZPD010000002">
    <property type="protein sequence ID" value="KAH0966561.1"/>
    <property type="molecule type" value="Genomic_DNA"/>
</dbReference>
<name>A0A9P8SMW5_9HYPO</name>
<gene>
    <name evidence="2" type="ORF">HRG_01970</name>
</gene>
<accession>A0A9P8SMW5</accession>
<organism evidence="2 3">
    <name type="scientific">Hirsutella rhossiliensis</name>
    <dbReference type="NCBI Taxonomy" id="111463"/>
    <lineage>
        <taxon>Eukaryota</taxon>
        <taxon>Fungi</taxon>
        <taxon>Dikarya</taxon>
        <taxon>Ascomycota</taxon>
        <taxon>Pezizomycotina</taxon>
        <taxon>Sordariomycetes</taxon>
        <taxon>Hypocreomycetidae</taxon>
        <taxon>Hypocreales</taxon>
        <taxon>Ophiocordycipitaceae</taxon>
        <taxon>Hirsutella</taxon>
    </lineage>
</organism>
<dbReference type="RefSeq" id="XP_044724074.1">
    <property type="nucleotide sequence ID" value="XM_044860441.1"/>
</dbReference>
<sequence>MIEVRHRLPRSHPLSKRRIRVILRTSRSQSSPPQESHKPPRRSLIRIKIRPRVDGSGTTGRGQENPVAKNEPMDECFDNTGLIHIPAAASPPPLPVIQMRLDTTQLSYEADESGGAIDPDSLVIKEEPGFGAGSP</sequence>
<feature type="compositionally biased region" description="Polar residues" evidence="1">
    <location>
        <begin position="25"/>
        <end position="34"/>
    </location>
</feature>
<feature type="compositionally biased region" description="Basic residues" evidence="1">
    <location>
        <begin position="39"/>
        <end position="50"/>
    </location>
</feature>
<dbReference type="AlphaFoldDB" id="A0A9P8SMW5"/>
<proteinExistence type="predicted"/>
<feature type="region of interest" description="Disordered" evidence="1">
    <location>
        <begin position="23"/>
        <end position="73"/>
    </location>
</feature>
<evidence type="ECO:0000313" key="2">
    <source>
        <dbReference type="EMBL" id="KAH0966561.1"/>
    </source>
</evidence>
<feature type="region of interest" description="Disordered" evidence="1">
    <location>
        <begin position="110"/>
        <end position="135"/>
    </location>
</feature>
<comment type="caution">
    <text evidence="2">The sequence shown here is derived from an EMBL/GenBank/DDBJ whole genome shotgun (WGS) entry which is preliminary data.</text>
</comment>
<protein>
    <submittedName>
        <fullName evidence="2">Uncharacterized protein</fullName>
    </submittedName>
</protein>
<reference evidence="2" key="1">
    <citation type="submission" date="2021-09" db="EMBL/GenBank/DDBJ databases">
        <title>A high-quality genome of the endoparasitic fungus Hirsutella rhossiliensis with a comparison of Hirsutella genomes reveals transposable elements contributing to genome size variation.</title>
        <authorList>
            <person name="Lin R."/>
            <person name="Jiao Y."/>
            <person name="Sun X."/>
            <person name="Ling J."/>
            <person name="Xie B."/>
            <person name="Cheng X."/>
        </authorList>
    </citation>
    <scope>NUCLEOTIDE SEQUENCE</scope>
    <source>
        <strain evidence="2">HR02</strain>
    </source>
</reference>
<evidence type="ECO:0000256" key="1">
    <source>
        <dbReference type="SAM" id="MobiDB-lite"/>
    </source>
</evidence>